<dbReference type="eggNOG" id="KOG1166">
    <property type="taxonomic scope" value="Eukaryota"/>
</dbReference>
<dbReference type="GO" id="GO:0007094">
    <property type="term" value="P:mitotic spindle assembly checkpoint signaling"/>
    <property type="evidence" value="ECO:0007669"/>
    <property type="project" value="InterPro"/>
</dbReference>
<dbReference type="GeneID" id="17277796"/>
<organism evidence="3 4">
    <name type="scientific">Emiliania huxleyi (strain CCMP1516)</name>
    <dbReference type="NCBI Taxonomy" id="280463"/>
    <lineage>
        <taxon>Eukaryota</taxon>
        <taxon>Haptista</taxon>
        <taxon>Haptophyta</taxon>
        <taxon>Prymnesiophyceae</taxon>
        <taxon>Isochrysidales</taxon>
        <taxon>Noelaerhabdaceae</taxon>
        <taxon>Emiliania</taxon>
    </lineage>
</organism>
<name>A0A0D3K9T8_EMIH1</name>
<feature type="region of interest" description="Disordered" evidence="1">
    <location>
        <begin position="503"/>
        <end position="554"/>
    </location>
</feature>
<feature type="domain" description="BUB1 N-terminal" evidence="2">
    <location>
        <begin position="56"/>
        <end position="220"/>
    </location>
</feature>
<accession>A0A0D3K9T8</accession>
<dbReference type="FunFam" id="1.25.40.430:FF:000003">
    <property type="entry name" value="Checkpoint serine/threonine-protein kinase BUB1"/>
    <property type="match status" value="1"/>
</dbReference>
<dbReference type="GO" id="GO:0032991">
    <property type="term" value="C:protein-containing complex"/>
    <property type="evidence" value="ECO:0007669"/>
    <property type="project" value="UniProtKB-ARBA"/>
</dbReference>
<dbReference type="PANTHER" id="PTHR14030">
    <property type="entry name" value="MITOTIC CHECKPOINT SERINE/THREONINE-PROTEIN KINASE BUB1"/>
    <property type="match status" value="1"/>
</dbReference>
<sequence length="554" mass="58912">MAMEAEAEPVVDDGWEQVKENAQPLRRGRKAKALGEIAVADRAASDAREARRQQWVEALRRAADGADPLATWVGYIRWTQEAYPTGGKEAGLMQLLEDCAYGLKDDSRYTDDARYLRVWIQYADCVRDPEQIFDYLYDRHIGQKFALFWEAWASVLETKRKYPAADKAYERGLLLKAAPLDRLQRAHLKFQHRQGDEEGASRAGAWEAGTMTQQAKENSAAATAWDGGSEALGYAPELLLHSGEEVCFEEVRERDADGLTVRLASAPTDDGLTINTKAALEMLMPSFRDDDDEPEQDLQEPPARALYSTSLYSTSSRGQGGMKPAGMMTPLPHTSGAPLAPRSSAAASGHPLAAPPPSAVPAAAPPRDLMGEDMPADTKAALAKLDDGLLNGQGAPDATEDMTINTAAAIASFDDAENSVAPAWGGSARKAFAFEVHPGVYHDGSSEPPPEEDITFQRSAAIAAFTDAENDAGAEAVARAVAAREAALAATAAVSGRIVVSSRLPDGAPPPPPLAASSGARAPPDASPTLRLRQLQGGGLPGELDGEGGSFLLG</sequence>
<feature type="compositionally biased region" description="Low complexity" evidence="1">
    <location>
        <begin position="515"/>
        <end position="535"/>
    </location>
</feature>
<dbReference type="EnsemblProtists" id="EOD32523">
    <property type="protein sequence ID" value="EOD32523"/>
    <property type="gene ID" value="EMIHUDRAFT_230876"/>
</dbReference>
<feature type="compositionally biased region" description="Low complexity" evidence="1">
    <location>
        <begin position="299"/>
        <end position="316"/>
    </location>
</feature>
<proteinExistence type="predicted"/>
<dbReference type="Proteomes" id="UP000013827">
    <property type="component" value="Unassembled WGS sequence"/>
</dbReference>
<dbReference type="PaxDb" id="2903-EOD32523"/>
<evidence type="ECO:0000259" key="2">
    <source>
        <dbReference type="PROSITE" id="PS51489"/>
    </source>
</evidence>
<dbReference type="Pfam" id="PF08311">
    <property type="entry name" value="Mad3_BUB1_I"/>
    <property type="match status" value="1"/>
</dbReference>
<dbReference type="RefSeq" id="XP_005786445.1">
    <property type="nucleotide sequence ID" value="XM_005786388.1"/>
</dbReference>
<dbReference type="AlphaFoldDB" id="A0A0D3K9T8"/>
<dbReference type="RefSeq" id="XP_005784952.1">
    <property type="nucleotide sequence ID" value="XM_005784895.1"/>
</dbReference>
<feature type="compositionally biased region" description="Low complexity" evidence="1">
    <location>
        <begin position="335"/>
        <end position="352"/>
    </location>
</feature>
<dbReference type="EnsemblProtists" id="EOD34016">
    <property type="protein sequence ID" value="EOD34016"/>
    <property type="gene ID" value="EMIHUDRAFT_228857"/>
</dbReference>
<dbReference type="InterPro" id="IPR015661">
    <property type="entry name" value="Bub1/Mad3"/>
</dbReference>
<dbReference type="GO" id="GO:0051754">
    <property type="term" value="P:meiotic sister chromatid cohesion, centromeric"/>
    <property type="evidence" value="ECO:0007669"/>
    <property type="project" value="TreeGrafter"/>
</dbReference>
<dbReference type="Gene3D" id="1.25.40.430">
    <property type="match status" value="1"/>
</dbReference>
<evidence type="ECO:0000256" key="1">
    <source>
        <dbReference type="SAM" id="MobiDB-lite"/>
    </source>
</evidence>
<dbReference type="PROSITE" id="PS51489">
    <property type="entry name" value="BUB1_N"/>
    <property type="match status" value="1"/>
</dbReference>
<dbReference type="GeneID" id="17279286"/>
<feature type="compositionally biased region" description="Gly residues" evidence="1">
    <location>
        <begin position="536"/>
        <end position="554"/>
    </location>
</feature>
<dbReference type="InterPro" id="IPR013212">
    <property type="entry name" value="Mad3/Bub1_I"/>
</dbReference>
<feature type="region of interest" description="Disordered" evidence="1">
    <location>
        <begin position="287"/>
        <end position="373"/>
    </location>
</feature>
<reference evidence="3" key="2">
    <citation type="submission" date="2024-10" db="UniProtKB">
        <authorList>
            <consortium name="EnsemblProtists"/>
        </authorList>
    </citation>
    <scope>IDENTIFICATION</scope>
</reference>
<dbReference type="GO" id="GO:0004672">
    <property type="term" value="F:protein kinase activity"/>
    <property type="evidence" value="ECO:0007669"/>
    <property type="project" value="TreeGrafter"/>
</dbReference>
<evidence type="ECO:0000313" key="3">
    <source>
        <dbReference type="EnsemblProtists" id="EOD32523"/>
    </source>
</evidence>
<dbReference type="STRING" id="2903.R1FEW4"/>
<feature type="compositionally biased region" description="Acidic residues" evidence="1">
    <location>
        <begin position="289"/>
        <end position="298"/>
    </location>
</feature>
<dbReference type="KEGG" id="ehx:EMIHUDRAFT_228857"/>
<reference evidence="4" key="1">
    <citation type="journal article" date="2013" name="Nature">
        <title>Pan genome of the phytoplankton Emiliania underpins its global distribution.</title>
        <authorList>
            <person name="Read B.A."/>
            <person name="Kegel J."/>
            <person name="Klute M.J."/>
            <person name="Kuo A."/>
            <person name="Lefebvre S.C."/>
            <person name="Maumus F."/>
            <person name="Mayer C."/>
            <person name="Miller J."/>
            <person name="Monier A."/>
            <person name="Salamov A."/>
            <person name="Young J."/>
            <person name="Aguilar M."/>
            <person name="Claverie J.M."/>
            <person name="Frickenhaus S."/>
            <person name="Gonzalez K."/>
            <person name="Herman E.K."/>
            <person name="Lin Y.C."/>
            <person name="Napier J."/>
            <person name="Ogata H."/>
            <person name="Sarno A.F."/>
            <person name="Shmutz J."/>
            <person name="Schroeder D."/>
            <person name="de Vargas C."/>
            <person name="Verret F."/>
            <person name="von Dassow P."/>
            <person name="Valentin K."/>
            <person name="Van de Peer Y."/>
            <person name="Wheeler G."/>
            <person name="Dacks J.B."/>
            <person name="Delwiche C.F."/>
            <person name="Dyhrman S.T."/>
            <person name="Glockner G."/>
            <person name="John U."/>
            <person name="Richards T."/>
            <person name="Worden A.Z."/>
            <person name="Zhang X."/>
            <person name="Grigoriev I.V."/>
            <person name="Allen A.E."/>
            <person name="Bidle K."/>
            <person name="Borodovsky M."/>
            <person name="Bowler C."/>
            <person name="Brownlee C."/>
            <person name="Cock J.M."/>
            <person name="Elias M."/>
            <person name="Gladyshev V.N."/>
            <person name="Groth M."/>
            <person name="Guda C."/>
            <person name="Hadaegh A."/>
            <person name="Iglesias-Rodriguez M.D."/>
            <person name="Jenkins J."/>
            <person name="Jones B.M."/>
            <person name="Lawson T."/>
            <person name="Leese F."/>
            <person name="Lindquist E."/>
            <person name="Lobanov A."/>
            <person name="Lomsadze A."/>
            <person name="Malik S.B."/>
            <person name="Marsh M.E."/>
            <person name="Mackinder L."/>
            <person name="Mock T."/>
            <person name="Mueller-Roeber B."/>
            <person name="Pagarete A."/>
            <person name="Parker M."/>
            <person name="Probert I."/>
            <person name="Quesneville H."/>
            <person name="Raines C."/>
            <person name="Rensing S.A."/>
            <person name="Riano-Pachon D.M."/>
            <person name="Richier S."/>
            <person name="Rokitta S."/>
            <person name="Shiraiwa Y."/>
            <person name="Soanes D.M."/>
            <person name="van der Giezen M."/>
            <person name="Wahlund T.M."/>
            <person name="Williams B."/>
            <person name="Wilson W."/>
            <person name="Wolfe G."/>
            <person name="Wurch L.L."/>
        </authorList>
    </citation>
    <scope>NUCLEOTIDE SEQUENCE</scope>
</reference>
<protein>
    <recommendedName>
        <fullName evidence="2">BUB1 N-terminal domain-containing protein</fullName>
    </recommendedName>
</protein>
<dbReference type="HOGENOM" id="CLU_492149_0_0_1"/>
<keyword evidence="4" id="KW-1185">Reference proteome</keyword>
<evidence type="ECO:0000313" key="4">
    <source>
        <dbReference type="Proteomes" id="UP000013827"/>
    </source>
</evidence>
<dbReference type="KEGG" id="ehx:EMIHUDRAFT_230876"/>
<dbReference type="SMART" id="SM00777">
    <property type="entry name" value="Mad3_BUB1_I"/>
    <property type="match status" value="1"/>
</dbReference>
<dbReference type="PANTHER" id="PTHR14030:SF4">
    <property type="entry name" value="BUB1 KINASE, ISOFORM A-RELATED"/>
    <property type="match status" value="1"/>
</dbReference>